<organism evidence="4 5">
    <name type="scientific">Eubacterium segne</name>
    <dbReference type="NCBI Taxonomy" id="2763045"/>
    <lineage>
        <taxon>Bacteria</taxon>
        <taxon>Bacillati</taxon>
        <taxon>Bacillota</taxon>
        <taxon>Clostridia</taxon>
        <taxon>Eubacteriales</taxon>
        <taxon>Eubacteriaceae</taxon>
        <taxon>Eubacterium</taxon>
    </lineage>
</organism>
<reference evidence="4 5" key="1">
    <citation type="submission" date="2020-08" db="EMBL/GenBank/DDBJ databases">
        <title>Genome public.</title>
        <authorList>
            <person name="Liu C."/>
            <person name="Sun Q."/>
        </authorList>
    </citation>
    <scope>NUCLEOTIDE SEQUENCE [LARGE SCALE GENOMIC DNA]</scope>
    <source>
        <strain evidence="4 5">BX4</strain>
    </source>
</reference>
<feature type="compositionally biased region" description="Acidic residues" evidence="1">
    <location>
        <begin position="70"/>
        <end position="81"/>
    </location>
</feature>
<keyword evidence="2" id="KW-1133">Transmembrane helix</keyword>
<dbReference type="RefSeq" id="WP_186840615.1">
    <property type="nucleotide sequence ID" value="NZ_JACOOZ010000009.1"/>
</dbReference>
<feature type="compositionally biased region" description="Basic and acidic residues" evidence="1">
    <location>
        <begin position="85"/>
        <end position="95"/>
    </location>
</feature>
<dbReference type="Proteomes" id="UP000597877">
    <property type="component" value="Unassembled WGS sequence"/>
</dbReference>
<keyword evidence="2" id="KW-0472">Membrane</keyword>
<evidence type="ECO:0000256" key="1">
    <source>
        <dbReference type="SAM" id="MobiDB-lite"/>
    </source>
</evidence>
<feature type="domain" description="DUF6591" evidence="3">
    <location>
        <begin position="62"/>
        <end position="185"/>
    </location>
</feature>
<dbReference type="InterPro" id="IPR046526">
    <property type="entry name" value="DUF6591"/>
</dbReference>
<evidence type="ECO:0000259" key="3">
    <source>
        <dbReference type="Pfam" id="PF20234"/>
    </source>
</evidence>
<accession>A0ABR7F4U0</accession>
<proteinExistence type="predicted"/>
<feature type="transmembrane region" description="Helical" evidence="2">
    <location>
        <begin position="21"/>
        <end position="37"/>
    </location>
</feature>
<protein>
    <recommendedName>
        <fullName evidence="3">DUF6591 domain-containing protein</fullName>
    </recommendedName>
</protein>
<keyword evidence="2" id="KW-0812">Transmembrane</keyword>
<evidence type="ECO:0000256" key="2">
    <source>
        <dbReference type="SAM" id="Phobius"/>
    </source>
</evidence>
<dbReference type="Pfam" id="PF20234">
    <property type="entry name" value="DUF6591"/>
    <property type="match status" value="1"/>
</dbReference>
<name>A0ABR7F4U0_9FIRM</name>
<dbReference type="EMBL" id="JACOOZ010000009">
    <property type="protein sequence ID" value="MBC5668632.1"/>
    <property type="molecule type" value="Genomic_DNA"/>
</dbReference>
<keyword evidence="5" id="KW-1185">Reference proteome</keyword>
<evidence type="ECO:0000313" key="5">
    <source>
        <dbReference type="Proteomes" id="UP000597877"/>
    </source>
</evidence>
<evidence type="ECO:0000313" key="4">
    <source>
        <dbReference type="EMBL" id="MBC5668632.1"/>
    </source>
</evidence>
<gene>
    <name evidence="4" type="ORF">H8S00_11690</name>
</gene>
<comment type="caution">
    <text evidence="4">The sequence shown here is derived from an EMBL/GenBank/DDBJ whole genome shotgun (WGS) entry which is preliminary data.</text>
</comment>
<sequence>MEENNEKKSNKVVEAIKRHKILTIIGIIVVLALVFNIKGKVDNNNQKKYEVAMKEQTNGGVEEQKTIAETESEDVDSEENTTEIPKLETTKANKKEKKSDSKVSADFKEMMDGYEEFFNEYVDFMKNYKSSDNILGMVADYGKYMNSYLSMMKKFEAIDKDELSTADAAYYVEVSGRILKKLAEIAQ</sequence>
<feature type="region of interest" description="Disordered" evidence="1">
    <location>
        <begin position="56"/>
        <end position="95"/>
    </location>
</feature>